<accession>A0A3M6V606</accession>
<dbReference type="AlphaFoldDB" id="A0A3M6V606"/>
<comment type="caution">
    <text evidence="2">The sequence shown here is derived from an EMBL/GenBank/DDBJ whole genome shotgun (WGS) entry which is preliminary data.</text>
</comment>
<keyword evidence="1" id="KW-1133">Transmembrane helix</keyword>
<reference evidence="2 3" key="1">
    <citation type="journal article" date="2018" name="Sci. Rep.">
        <title>Comparative analysis of the Pocillopora damicornis genome highlights role of immune system in coral evolution.</title>
        <authorList>
            <person name="Cunning R."/>
            <person name="Bay R.A."/>
            <person name="Gillette P."/>
            <person name="Baker A.C."/>
            <person name="Traylor-Knowles N."/>
        </authorList>
    </citation>
    <scope>NUCLEOTIDE SEQUENCE [LARGE SCALE GENOMIC DNA]</scope>
    <source>
        <strain evidence="2">RSMAS</strain>
        <tissue evidence="2">Whole animal</tissue>
    </source>
</reference>
<evidence type="ECO:0000256" key="1">
    <source>
        <dbReference type="SAM" id="Phobius"/>
    </source>
</evidence>
<sequence>MIVRLNPPSNEESLLEKFDGNNGPPNANASLQMLGTSRTQMDNPISECLPCLRLELYVDEVTPSRWYHPLMPLVFRILCMIAGFTAQRMGRFVAKGNGLSKSNDIRTFNQRRRLFPWSLLRTRPQGGCSDRSRCFHGHHVRGSEVRSPNRVTVNIRPFLRSEVPNDYAGPRNVKIWCSLLQILVCFFFGIWLNKPHMTSIPN</sequence>
<evidence type="ECO:0000313" key="2">
    <source>
        <dbReference type="EMBL" id="RMX61154.1"/>
    </source>
</evidence>
<dbReference type="OrthoDB" id="5956096at2759"/>
<name>A0A3M6V606_POCDA</name>
<gene>
    <name evidence="2" type="ORF">pdam_00005609</name>
</gene>
<keyword evidence="3" id="KW-1185">Reference proteome</keyword>
<proteinExistence type="predicted"/>
<keyword evidence="1" id="KW-0812">Transmembrane</keyword>
<keyword evidence="1" id="KW-0472">Membrane</keyword>
<dbReference type="Proteomes" id="UP000275408">
    <property type="component" value="Unassembled WGS sequence"/>
</dbReference>
<dbReference type="EMBL" id="RCHS01000074">
    <property type="protein sequence ID" value="RMX61154.1"/>
    <property type="molecule type" value="Genomic_DNA"/>
</dbReference>
<protein>
    <submittedName>
        <fullName evidence="2">Uncharacterized protein</fullName>
    </submittedName>
</protein>
<feature type="transmembrane region" description="Helical" evidence="1">
    <location>
        <begin position="175"/>
        <end position="192"/>
    </location>
</feature>
<evidence type="ECO:0000313" key="3">
    <source>
        <dbReference type="Proteomes" id="UP000275408"/>
    </source>
</evidence>
<organism evidence="2 3">
    <name type="scientific">Pocillopora damicornis</name>
    <name type="common">Cauliflower coral</name>
    <name type="synonym">Millepora damicornis</name>
    <dbReference type="NCBI Taxonomy" id="46731"/>
    <lineage>
        <taxon>Eukaryota</taxon>
        <taxon>Metazoa</taxon>
        <taxon>Cnidaria</taxon>
        <taxon>Anthozoa</taxon>
        <taxon>Hexacorallia</taxon>
        <taxon>Scleractinia</taxon>
        <taxon>Astrocoeniina</taxon>
        <taxon>Pocilloporidae</taxon>
        <taxon>Pocillopora</taxon>
    </lineage>
</organism>